<evidence type="ECO:0000259" key="1">
    <source>
        <dbReference type="Pfam" id="PF12770"/>
    </source>
</evidence>
<reference evidence="2 3" key="1">
    <citation type="submission" date="2019-05" db="EMBL/GenBank/DDBJ databases">
        <authorList>
            <person name="Zhou X."/>
        </authorList>
    </citation>
    <scope>NUCLEOTIDE SEQUENCE [LARGE SCALE GENOMIC DNA]</scope>
    <source>
        <strain evidence="2 3">DSM 432</strain>
    </source>
</reference>
<dbReference type="OrthoDB" id="7784388at2"/>
<organism evidence="2 3">
    <name type="scientific">Xanthobacter autotrophicus</name>
    <dbReference type="NCBI Taxonomy" id="280"/>
    <lineage>
        <taxon>Bacteria</taxon>
        <taxon>Pseudomonadati</taxon>
        <taxon>Pseudomonadota</taxon>
        <taxon>Alphaproteobacteria</taxon>
        <taxon>Hyphomicrobiales</taxon>
        <taxon>Xanthobacteraceae</taxon>
        <taxon>Xanthobacter</taxon>
    </lineage>
</organism>
<feature type="domain" description="CHAT" evidence="1">
    <location>
        <begin position="502"/>
        <end position="610"/>
    </location>
</feature>
<dbReference type="RefSeq" id="WP_138398828.1">
    <property type="nucleotide sequence ID" value="NZ_JBAFVI010000001.1"/>
</dbReference>
<dbReference type="GeneID" id="95773282"/>
<gene>
    <name evidence="2" type="ORF">FBQ73_07425</name>
</gene>
<comment type="caution">
    <text evidence="2">The sequence shown here is derived from an EMBL/GenBank/DDBJ whole genome shotgun (WGS) entry which is preliminary data.</text>
</comment>
<dbReference type="EMBL" id="VAUP01000015">
    <property type="protein sequence ID" value="TLX43919.1"/>
    <property type="molecule type" value="Genomic_DNA"/>
</dbReference>
<evidence type="ECO:0000313" key="3">
    <source>
        <dbReference type="Proteomes" id="UP000305131"/>
    </source>
</evidence>
<proteinExistence type="predicted"/>
<dbReference type="Proteomes" id="UP000305131">
    <property type="component" value="Unassembled WGS sequence"/>
</dbReference>
<dbReference type="AlphaFoldDB" id="A0A6C1KI07"/>
<name>A0A6C1KI07_XANAU</name>
<dbReference type="InterPro" id="IPR024983">
    <property type="entry name" value="CHAT_dom"/>
</dbReference>
<dbReference type="Pfam" id="PF12770">
    <property type="entry name" value="CHAT"/>
    <property type="match status" value="1"/>
</dbReference>
<accession>A0A6C1KI07</accession>
<evidence type="ECO:0000313" key="2">
    <source>
        <dbReference type="EMBL" id="TLX43919.1"/>
    </source>
</evidence>
<sequence>MPSRAPGDDESQPSGALRLVRPEIRYFVIVPEDDPGAASALQGFSHGITRVDNLVRSLVHLPADVVEFALPEPVLSGRRVNGVASWHWMPVALYALTELVVSAEMPFWVMLTHDPAVASAVDAWIATQHYKPLHISEAAGPGRANAHTVDPDQLRDHFRALLAQVAADEPELERRLVSEGLEHWKGRPARDFPVPVPGHNVTMSNVMALQGIGFRFVDAGPEIPADPEDYQRWIAETANAVLDERQRSYRSPALRTTPAQPDLYVTAPALFAHVYEGGFDFPKDANGRAVRDMLQMMQRQTGYRLTGAGRAWASSLKSPLAQALLAMRRSETQIQVAAAGLAAAGTLSATVRLPPGVNRAQGTVRQMANHARSEKIKPAAKLVKTFADVQHRLNEAVGSTLGAVIARSETGVKLVTDVPLEWLPVGNLPLMLRHNVSRITATPGNLLIGTLARSQLLHLSVEAFREVLVISAIDREDPIANVLLDALESWRDGYEGRITLRIVRVQTRAAFVAAMNAYRGAVMIFDGHGHHDQASGTATLKIGKEDVSIWDLRDEIHVPPIVILSACDTQAADRSHATTANGFLSAGATTVVASLLPLRAADAAVFIARLVWRIAEYLPAVTGPNGRAVLWSEVMGGMFRLLLVYDLIFPLLTAGKLTFAQYSELNMAAIIATTNQDPNWWDATLTSLGEHLSEDSGTIAKRAARTVASSDAIRYTQVGNPELIVIKSIALLEEVGYDPREFGRFVTKPSVEKQ</sequence>
<protein>
    <submittedName>
        <fullName evidence="2">CHAT domain-containing protein</fullName>
    </submittedName>
</protein>